<accession>A0A941ASE9</accession>
<dbReference type="PIRSF" id="PIRSF031679">
    <property type="entry name" value="Mtase_Alr7345_prd"/>
    <property type="match status" value="1"/>
</dbReference>
<sequence>MSALHRLLLASSIASCLALATLSGSASAGAPSKSDIAGVLANPSRSAADKERDARDKPAEVLALAHFKRGDTVADLLSGGGYYAEILSGIVGPKGKVLLVNNTGYENFGKKGLATRLADNRLPNVQHIVGPSDALGMGENTLDGAVIVMSYHDLYWVDEKEGWPKVDAGQFLDQVTRALKPGGVLLVVDHSAKEGTGSADAQTLHRIDEKFAIADFRKHGLEWEAAIPVLRNADDDRSKNVFDPAIRGKTDRFVHLYRKPK</sequence>
<name>A0A941ASE9_9GAMM</name>
<reference evidence="2" key="1">
    <citation type="journal article" date="2016" name="Int. J. Syst. Evol. Microbiol.">
        <title>Pseudoxanthomonas helianthi sp. nov., isolated from roots of Jerusalem artichoke (Helianthus tuberosus).</title>
        <authorList>
            <person name="Kittiwongwattana C."/>
            <person name="Thawai C."/>
        </authorList>
    </citation>
    <scope>NUCLEOTIDE SEQUENCE</scope>
    <source>
        <strain evidence="2">110414</strain>
    </source>
</reference>
<proteinExistence type="predicted"/>
<reference evidence="2" key="2">
    <citation type="submission" date="2021-03" db="EMBL/GenBank/DDBJ databases">
        <authorList>
            <person name="Cao W."/>
        </authorList>
    </citation>
    <scope>NUCLEOTIDE SEQUENCE</scope>
    <source>
        <strain evidence="2">110414</strain>
    </source>
</reference>
<dbReference type="CDD" id="cd02440">
    <property type="entry name" value="AdoMet_MTases"/>
    <property type="match status" value="1"/>
</dbReference>
<evidence type="ECO:0000256" key="1">
    <source>
        <dbReference type="SAM" id="SignalP"/>
    </source>
</evidence>
<dbReference type="GO" id="GO:0032259">
    <property type="term" value="P:methylation"/>
    <property type="evidence" value="ECO:0007669"/>
    <property type="project" value="UniProtKB-KW"/>
</dbReference>
<dbReference type="InterPro" id="IPR029063">
    <property type="entry name" value="SAM-dependent_MTases_sf"/>
</dbReference>
<keyword evidence="2" id="KW-0808">Transferase</keyword>
<protein>
    <submittedName>
        <fullName evidence="2">Class I SAM-dependent methyltransferase</fullName>
    </submittedName>
</protein>
<dbReference type="AlphaFoldDB" id="A0A941ASE9"/>
<comment type="caution">
    <text evidence="2">The sequence shown here is derived from an EMBL/GenBank/DDBJ whole genome shotgun (WGS) entry which is preliminary data.</text>
</comment>
<gene>
    <name evidence="2" type="ORF">J5837_03995</name>
</gene>
<evidence type="ECO:0000313" key="3">
    <source>
        <dbReference type="Proteomes" id="UP000673447"/>
    </source>
</evidence>
<dbReference type="Gene3D" id="3.40.50.150">
    <property type="entry name" value="Vaccinia Virus protein VP39"/>
    <property type="match status" value="1"/>
</dbReference>
<feature type="chain" id="PRO_5037830084" evidence="1">
    <location>
        <begin position="29"/>
        <end position="261"/>
    </location>
</feature>
<keyword evidence="1" id="KW-0732">Signal</keyword>
<dbReference type="Pfam" id="PF01209">
    <property type="entry name" value="Ubie_methyltran"/>
    <property type="match status" value="1"/>
</dbReference>
<evidence type="ECO:0000313" key="2">
    <source>
        <dbReference type="EMBL" id="MBP3983579.1"/>
    </source>
</evidence>
<feature type="signal peptide" evidence="1">
    <location>
        <begin position="1"/>
        <end position="28"/>
    </location>
</feature>
<organism evidence="2 3">
    <name type="scientific">Pseudoxanthomonas helianthi</name>
    <dbReference type="NCBI Taxonomy" id="1453541"/>
    <lineage>
        <taxon>Bacteria</taxon>
        <taxon>Pseudomonadati</taxon>
        <taxon>Pseudomonadota</taxon>
        <taxon>Gammaproteobacteria</taxon>
        <taxon>Lysobacterales</taxon>
        <taxon>Lysobacteraceae</taxon>
        <taxon>Pseudoxanthomonas</taxon>
    </lineage>
</organism>
<dbReference type="Proteomes" id="UP000673447">
    <property type="component" value="Unassembled WGS sequence"/>
</dbReference>
<dbReference type="EMBL" id="JAGKTC010000001">
    <property type="protein sequence ID" value="MBP3983579.1"/>
    <property type="molecule type" value="Genomic_DNA"/>
</dbReference>
<dbReference type="RefSeq" id="WP_210535415.1">
    <property type="nucleotide sequence ID" value="NZ_JAGKTC010000001.1"/>
</dbReference>
<dbReference type="GO" id="GO:0008168">
    <property type="term" value="F:methyltransferase activity"/>
    <property type="evidence" value="ECO:0007669"/>
    <property type="project" value="UniProtKB-KW"/>
</dbReference>
<keyword evidence="3" id="KW-1185">Reference proteome</keyword>
<dbReference type="InterPro" id="IPR016980">
    <property type="entry name" value="S-AdoMet-dep_MeTrfase_Alr7345"/>
</dbReference>
<dbReference type="SUPFAM" id="SSF53335">
    <property type="entry name" value="S-adenosyl-L-methionine-dependent methyltransferases"/>
    <property type="match status" value="1"/>
</dbReference>
<keyword evidence="2" id="KW-0489">Methyltransferase</keyword>